<proteinExistence type="evidence at transcript level"/>
<sequence>MAQILMFVYFLIIFLSLFLVESIKIFTEHRCRTDADCPARELPEYLKCQGGMCRLLIKKD</sequence>
<protein>
    <submittedName>
        <fullName evidence="4">Nodule Cysteine-Rich (NCR) secreted peptide</fullName>
    </submittedName>
    <submittedName>
        <fullName evidence="3">Nodule-specific cysteine-rich peptide 68</fullName>
    </submittedName>
    <submittedName>
        <fullName evidence="6">Putative Late nodulin</fullName>
    </submittedName>
</protein>
<evidence type="ECO:0000313" key="4">
    <source>
        <dbReference type="EMBL" id="AES75687.1"/>
    </source>
</evidence>
<dbReference type="EMBL" id="EF414299">
    <property type="protein sequence ID" value="ABS31385.1"/>
    <property type="molecule type" value="mRNA"/>
</dbReference>
<evidence type="ECO:0000256" key="1">
    <source>
        <dbReference type="SAM" id="SignalP"/>
    </source>
</evidence>
<reference evidence="5" key="3">
    <citation type="submission" date="2012-05" db="EMBL/GenBank/DDBJ databases">
        <authorList>
            <person name="Krishnakumar V."/>
            <person name="Cheung F."/>
            <person name="Xiao Y."/>
            <person name="Chan A."/>
            <person name="Moskal W.A."/>
            <person name="Town C.D."/>
        </authorList>
    </citation>
    <scope>NUCLEOTIDE SEQUENCE</scope>
</reference>
<evidence type="ECO:0000313" key="5">
    <source>
        <dbReference type="EMBL" id="AFK47397.1"/>
    </source>
</evidence>
<reference evidence="4 8" key="4">
    <citation type="journal article" date="2014" name="BMC Genomics">
        <title>An improved genome release (version Mt4.0) for the model legume Medicago truncatula.</title>
        <authorList>
            <person name="Tang H."/>
            <person name="Krishnakumar V."/>
            <person name="Bidwell S."/>
            <person name="Rosen B."/>
            <person name="Chan A."/>
            <person name="Zhou S."/>
            <person name="Gentzbittel L."/>
            <person name="Childs K.L."/>
            <person name="Yandell M."/>
            <person name="Gundlach H."/>
            <person name="Mayer K.F."/>
            <person name="Schwartz D.C."/>
            <person name="Town C.D."/>
        </authorList>
    </citation>
    <scope>GENOME REANNOTATION</scope>
    <source>
        <strain evidence="7 8">cv. Jemalong A17</strain>
    </source>
</reference>
<dbReference type="AlphaFoldDB" id="A7KH78"/>
<feature type="chain" id="PRO_5014565793" evidence="1">
    <location>
        <begin position="23"/>
        <end position="60"/>
    </location>
</feature>
<reference evidence="7" key="5">
    <citation type="submission" date="2015-04" db="UniProtKB">
        <authorList>
            <consortium name="EnsemblPlants"/>
        </authorList>
    </citation>
    <scope>IDENTIFICATION</scope>
    <source>
        <strain evidence="7">cv. Jemalong A17</strain>
    </source>
</reference>
<reference evidence="6" key="7">
    <citation type="journal article" date="2018" name="Nat. Plants">
        <title>Whole-genome landscape of Medicago truncatula symbiotic genes.</title>
        <authorList>
            <person name="Pecrix Y."/>
            <person name="Gamas P."/>
            <person name="Carrere S."/>
        </authorList>
    </citation>
    <scope>NUCLEOTIDE SEQUENCE</scope>
    <source>
        <tissue evidence="6">Leaves</tissue>
    </source>
</reference>
<dbReference type="HOGENOM" id="CLU_181053_6_1_1"/>
<dbReference type="Proteomes" id="UP000265566">
    <property type="component" value="Chromosome 6"/>
</dbReference>
<feature type="domain" description="Late nodulin" evidence="2">
    <location>
        <begin position="1"/>
        <end position="54"/>
    </location>
</feature>
<evidence type="ECO:0000313" key="9">
    <source>
        <dbReference type="Proteomes" id="UP000265566"/>
    </source>
</evidence>
<dbReference type="InterPro" id="IPR009810">
    <property type="entry name" value="Nodulin_late_dom"/>
</dbReference>
<accession>A7KH78</accession>
<reference evidence="3" key="1">
    <citation type="journal article" date="2007" name="Mol. Plant Microbe Interact.">
        <title>Genomic organization and evolutionary insights on GRP and NCR genes, two large nodule-specific gene families in Medicago truncatula.</title>
        <authorList>
            <person name="Alunni B."/>
            <person name="Kevei Z."/>
            <person name="Redondo-Nieto M."/>
            <person name="Kondorosi A."/>
            <person name="Mergaert P."/>
            <person name="Kondorosi E."/>
        </authorList>
    </citation>
    <scope>NUCLEOTIDE SEQUENCE</scope>
</reference>
<dbReference type="GO" id="GO:0046872">
    <property type="term" value="F:metal ion binding"/>
    <property type="evidence" value="ECO:0007669"/>
    <property type="project" value="InterPro"/>
</dbReference>
<evidence type="ECO:0000313" key="8">
    <source>
        <dbReference type="Proteomes" id="UP000002051"/>
    </source>
</evidence>
<organism evidence="3">
    <name type="scientific">Medicago truncatula</name>
    <name type="common">Barrel medic</name>
    <name type="synonym">Medicago tribuloides</name>
    <dbReference type="NCBI Taxonomy" id="3880"/>
    <lineage>
        <taxon>Eukaryota</taxon>
        <taxon>Viridiplantae</taxon>
        <taxon>Streptophyta</taxon>
        <taxon>Embryophyta</taxon>
        <taxon>Tracheophyta</taxon>
        <taxon>Spermatophyta</taxon>
        <taxon>Magnoliopsida</taxon>
        <taxon>eudicotyledons</taxon>
        <taxon>Gunneridae</taxon>
        <taxon>Pentapetalae</taxon>
        <taxon>rosids</taxon>
        <taxon>fabids</taxon>
        <taxon>Fabales</taxon>
        <taxon>Fabaceae</taxon>
        <taxon>Papilionoideae</taxon>
        <taxon>50 kb inversion clade</taxon>
        <taxon>NPAAA clade</taxon>
        <taxon>Hologalegina</taxon>
        <taxon>IRL clade</taxon>
        <taxon>Trifolieae</taxon>
        <taxon>Medicago</taxon>
    </lineage>
</organism>
<reference evidence="9" key="6">
    <citation type="journal article" date="2018" name="Nat. Plants">
        <title>Whole-genome landscape of Medicago truncatula symbiotic genes.</title>
        <authorList>
            <person name="Pecrix Y."/>
            <person name="Staton S.E."/>
            <person name="Sallet E."/>
            <person name="Lelandais-Briere C."/>
            <person name="Moreau S."/>
            <person name="Carrere S."/>
            <person name="Blein T."/>
            <person name="Jardinaud M.F."/>
            <person name="Latrasse D."/>
            <person name="Zouine M."/>
            <person name="Zahm M."/>
            <person name="Kreplak J."/>
            <person name="Mayjonade B."/>
            <person name="Satge C."/>
            <person name="Perez M."/>
            <person name="Cauet S."/>
            <person name="Marande W."/>
            <person name="Chantry-Darmon C."/>
            <person name="Lopez-Roques C."/>
            <person name="Bouchez O."/>
            <person name="Berard A."/>
            <person name="Debelle F."/>
            <person name="Munos S."/>
            <person name="Bendahmane A."/>
            <person name="Berges H."/>
            <person name="Niebel A."/>
            <person name="Buitink J."/>
            <person name="Frugier F."/>
            <person name="Benhamed M."/>
            <person name="Crespi M."/>
            <person name="Gouzy J."/>
            <person name="Gamas P."/>
        </authorList>
    </citation>
    <scope>NUCLEOTIDE SEQUENCE [LARGE SCALE GENOMIC DNA]</scope>
    <source>
        <strain evidence="9">cv. Jemalong A17</strain>
    </source>
</reference>
<evidence type="ECO:0000313" key="3">
    <source>
        <dbReference type="EMBL" id="ABS31385.1"/>
    </source>
</evidence>
<name>A7KH78_MEDTR</name>
<dbReference type="Proteomes" id="UP000002051">
    <property type="component" value="Chromosome 6"/>
</dbReference>
<keyword evidence="1" id="KW-0732">Signal</keyword>
<dbReference type="Gramene" id="rna36099">
    <property type="protein sequence ID" value="RHN51622.1"/>
    <property type="gene ID" value="gene36099"/>
</dbReference>
<dbReference type="EnsemblPlants" id="AES75687">
    <property type="protein sequence ID" value="AES75687"/>
    <property type="gene ID" value="MTR_6g055160"/>
</dbReference>
<dbReference type="EMBL" id="BT147603">
    <property type="protein sequence ID" value="AFK47397.1"/>
    <property type="molecule type" value="mRNA"/>
</dbReference>
<keyword evidence="8" id="KW-1185">Reference proteome</keyword>
<feature type="signal peptide" evidence="1">
    <location>
        <begin position="1"/>
        <end position="22"/>
    </location>
</feature>
<dbReference type="Pfam" id="PF07127">
    <property type="entry name" value="Nodulin_late"/>
    <property type="match status" value="1"/>
</dbReference>
<evidence type="ECO:0000313" key="7">
    <source>
        <dbReference type="EnsemblPlants" id="AES75687"/>
    </source>
</evidence>
<dbReference type="PaxDb" id="3880-AES75687"/>
<evidence type="ECO:0000313" key="6">
    <source>
        <dbReference type="EMBL" id="RHN51622.1"/>
    </source>
</evidence>
<dbReference type="EMBL" id="PSQE01000006">
    <property type="protein sequence ID" value="RHN51622.1"/>
    <property type="molecule type" value="Genomic_DNA"/>
</dbReference>
<gene>
    <name evidence="4" type="ordered locus">MTR_6g055160</name>
    <name evidence="6" type="ORF">MtrunA17_Chr6g0470771</name>
</gene>
<evidence type="ECO:0000259" key="2">
    <source>
        <dbReference type="Pfam" id="PF07127"/>
    </source>
</evidence>
<dbReference type="EMBL" id="CM001222">
    <property type="protein sequence ID" value="AES75687.1"/>
    <property type="molecule type" value="Genomic_DNA"/>
</dbReference>
<reference evidence="4 8" key="2">
    <citation type="journal article" date="2011" name="Nature">
        <title>The Medicago genome provides insight into the evolution of rhizobial symbioses.</title>
        <authorList>
            <person name="Young N.D."/>
            <person name="Debelle F."/>
            <person name="Oldroyd G.E."/>
            <person name="Geurts R."/>
            <person name="Cannon S.B."/>
            <person name="Udvardi M.K."/>
            <person name="Benedito V.A."/>
            <person name="Mayer K.F."/>
            <person name="Gouzy J."/>
            <person name="Schoof H."/>
            <person name="Van de Peer Y."/>
            <person name="Proost S."/>
            <person name="Cook D.R."/>
            <person name="Meyers B.C."/>
            <person name="Spannagl M."/>
            <person name="Cheung F."/>
            <person name="De Mita S."/>
            <person name="Krishnakumar V."/>
            <person name="Gundlach H."/>
            <person name="Zhou S."/>
            <person name="Mudge J."/>
            <person name="Bharti A.K."/>
            <person name="Murray J.D."/>
            <person name="Naoumkina M.A."/>
            <person name="Rosen B."/>
            <person name="Silverstein K.A."/>
            <person name="Tang H."/>
            <person name="Rombauts S."/>
            <person name="Zhao P.X."/>
            <person name="Zhou P."/>
            <person name="Barbe V."/>
            <person name="Bardou P."/>
            <person name="Bechner M."/>
            <person name="Bellec A."/>
            <person name="Berger A."/>
            <person name="Berges H."/>
            <person name="Bidwell S."/>
            <person name="Bisseling T."/>
            <person name="Choisne N."/>
            <person name="Couloux A."/>
            <person name="Denny R."/>
            <person name="Deshpande S."/>
            <person name="Dai X."/>
            <person name="Doyle J.J."/>
            <person name="Dudez A.M."/>
            <person name="Farmer A.D."/>
            <person name="Fouteau S."/>
            <person name="Franken C."/>
            <person name="Gibelin C."/>
            <person name="Gish J."/>
            <person name="Goldstein S."/>
            <person name="Gonzalez A.J."/>
            <person name="Green P.J."/>
            <person name="Hallab A."/>
            <person name="Hartog M."/>
            <person name="Hua A."/>
            <person name="Humphray S.J."/>
            <person name="Jeong D.H."/>
            <person name="Jing Y."/>
            <person name="Jocker A."/>
            <person name="Kenton S.M."/>
            <person name="Kim D.J."/>
            <person name="Klee K."/>
            <person name="Lai H."/>
            <person name="Lang C."/>
            <person name="Lin S."/>
            <person name="Macmil S.L."/>
            <person name="Magdelenat G."/>
            <person name="Matthews L."/>
            <person name="McCorrison J."/>
            <person name="Monaghan E.L."/>
            <person name="Mun J.H."/>
            <person name="Najar F.Z."/>
            <person name="Nicholson C."/>
            <person name="Noirot C."/>
            <person name="O'Bleness M."/>
            <person name="Paule C.R."/>
            <person name="Poulain J."/>
            <person name="Prion F."/>
            <person name="Qin B."/>
            <person name="Qu C."/>
            <person name="Retzel E.F."/>
            <person name="Riddle C."/>
            <person name="Sallet E."/>
            <person name="Samain S."/>
            <person name="Samson N."/>
            <person name="Sanders I."/>
            <person name="Saurat O."/>
            <person name="Scarpelli C."/>
            <person name="Schiex T."/>
            <person name="Segurens B."/>
            <person name="Severin A.J."/>
            <person name="Sherrier D.J."/>
            <person name="Shi R."/>
            <person name="Sims S."/>
            <person name="Singer S.R."/>
            <person name="Sinharoy S."/>
            <person name="Sterck L."/>
            <person name="Viollet A."/>
            <person name="Wang B.B."/>
            <person name="Wang K."/>
            <person name="Wang M."/>
            <person name="Wang X."/>
            <person name="Warfsmann J."/>
            <person name="Weissenbach J."/>
            <person name="White D.D."/>
            <person name="White J.D."/>
            <person name="Wiley G.B."/>
            <person name="Wincker P."/>
            <person name="Xing Y."/>
            <person name="Yang L."/>
            <person name="Yao Z."/>
            <person name="Ying F."/>
            <person name="Zhai J."/>
            <person name="Zhou L."/>
            <person name="Zuber A."/>
            <person name="Denarie J."/>
            <person name="Dixon R.A."/>
            <person name="May G.D."/>
            <person name="Schwartz D.C."/>
            <person name="Rogers J."/>
            <person name="Quetier F."/>
            <person name="Town C.D."/>
            <person name="Roe B.A."/>
        </authorList>
    </citation>
    <scope>NUCLEOTIDE SEQUENCE [LARGE SCALE GENOMIC DNA]</scope>
    <source>
        <strain evidence="4">A17</strain>
        <strain evidence="7 8">cv. Jemalong A17</strain>
    </source>
</reference>